<dbReference type="AlphaFoldDB" id="A0A084Y294"/>
<evidence type="ECO:0000256" key="1">
    <source>
        <dbReference type="SAM" id="MobiDB-lite"/>
    </source>
</evidence>
<accession>A0A084Y294</accession>
<protein>
    <submittedName>
        <fullName evidence="2">Uncharacterized protein</fullName>
    </submittedName>
</protein>
<dbReference type="Proteomes" id="UP000019812">
    <property type="component" value="Unassembled WGS sequence"/>
</dbReference>
<sequence length="38" mass="4195">MTFPGASGFESHDRFLPPPTLHSQEGGEIRESLTQLSH</sequence>
<organism evidence="2 3">
    <name type="scientific">Candidatus Accumulibacter vicinus</name>
    <dbReference type="NCBI Taxonomy" id="2954382"/>
    <lineage>
        <taxon>Bacteria</taxon>
        <taxon>Pseudomonadati</taxon>
        <taxon>Pseudomonadota</taxon>
        <taxon>Betaproteobacteria</taxon>
        <taxon>Candidatus Accumulibacter</taxon>
    </lineage>
</organism>
<proteinExistence type="predicted"/>
<gene>
    <name evidence="2" type="ORF">CAPSK01_001693</name>
</gene>
<evidence type="ECO:0000313" key="3">
    <source>
        <dbReference type="Proteomes" id="UP000019812"/>
    </source>
</evidence>
<feature type="region of interest" description="Disordered" evidence="1">
    <location>
        <begin position="1"/>
        <end position="38"/>
    </location>
</feature>
<name>A0A084Y294_9PROT</name>
<dbReference type="EMBL" id="JDSS02000019">
    <property type="protein sequence ID" value="KFB68838.1"/>
    <property type="molecule type" value="Genomic_DNA"/>
</dbReference>
<comment type="caution">
    <text evidence="2">The sequence shown here is derived from an EMBL/GenBank/DDBJ whole genome shotgun (WGS) entry which is preliminary data.</text>
</comment>
<evidence type="ECO:0000313" key="2">
    <source>
        <dbReference type="EMBL" id="KFB68838.1"/>
    </source>
</evidence>
<reference evidence="2 3" key="1">
    <citation type="submission" date="2014-07" db="EMBL/GenBank/DDBJ databases">
        <title>Expanding our view of genomic diversity in Candidatus Accumulibacter clades.</title>
        <authorList>
            <person name="Skennerton C.T."/>
            <person name="Barr J.J."/>
            <person name="Slater F.R."/>
            <person name="Bond P.L."/>
            <person name="Tyson G.W."/>
        </authorList>
    </citation>
    <scope>NUCLEOTIDE SEQUENCE [LARGE SCALE GENOMIC DNA]</scope>
    <source>
        <strain evidence="3">SK-01</strain>
    </source>
</reference>